<comment type="caution">
    <text evidence="1">The sequence shown here is derived from an EMBL/GenBank/DDBJ whole genome shotgun (WGS) entry which is preliminary data.</text>
</comment>
<gene>
    <name evidence="1" type="ORF">GKE90_16220</name>
</gene>
<proteinExistence type="predicted"/>
<dbReference type="Pfam" id="PF19553">
    <property type="entry name" value="DUF6076"/>
    <property type="match status" value="1"/>
</dbReference>
<dbReference type="EMBL" id="WKPO01000027">
    <property type="protein sequence ID" value="MSB50228.1"/>
    <property type="molecule type" value="Genomic_DNA"/>
</dbReference>
<dbReference type="Proteomes" id="UP000429811">
    <property type="component" value="Unassembled WGS sequence"/>
</dbReference>
<dbReference type="InterPro" id="IPR045722">
    <property type="entry name" value="DUF6076"/>
</dbReference>
<accession>A0A6I2RKC8</accession>
<dbReference type="RefSeq" id="WP_009257253.1">
    <property type="nucleotide sequence ID" value="NZ_DAWDXJ010000056.1"/>
</dbReference>
<evidence type="ECO:0000313" key="2">
    <source>
        <dbReference type="Proteomes" id="UP000429811"/>
    </source>
</evidence>
<evidence type="ECO:0000313" key="1">
    <source>
        <dbReference type="EMBL" id="MSB50228.1"/>
    </source>
</evidence>
<protein>
    <submittedName>
        <fullName evidence="1">Uncharacterized protein</fullName>
    </submittedName>
</protein>
<dbReference type="AlphaFoldDB" id="A0A6I2RKC8"/>
<organism evidence="1 2">
    <name type="scientific">Flavonifractor plautii</name>
    <name type="common">Fusobacterium plautii</name>
    <dbReference type="NCBI Taxonomy" id="292800"/>
    <lineage>
        <taxon>Bacteria</taxon>
        <taxon>Bacillati</taxon>
        <taxon>Bacillota</taxon>
        <taxon>Clostridia</taxon>
        <taxon>Eubacteriales</taxon>
        <taxon>Oscillospiraceae</taxon>
        <taxon>Flavonifractor</taxon>
    </lineage>
</organism>
<name>A0A6I2RKC8_FLAPL</name>
<sequence>MPDYIFKTYLADGREHFLYGEIGDRRAQLTKKGFPFPESLLRLLYLDIWAYDGQIKQFDKLLMELYRTREEKCARQLLPLLDELAELHIYFQLLRLDWRARLREARRRNYENILDLLPHKEITHIPSNIHAIQNQVLGLIQKALDMDERKSSLDKKLEDYYAQGERDPLKVFRFQPQLMDFEQAEGHGFVEVLCPRSIYDLIDFSVRECIKQEIKMRVCKNCGHWFALTGRTNAEYCEVTRDSKGRTCKEIGAIALWNKNKSEDEVFKIYRREYKKRFAWIKAKRIDPAVFYEWSAKTREKKDACERGELTLKEFQAWLKRS</sequence>
<reference evidence="1 2" key="1">
    <citation type="journal article" date="2019" name="Nat. Med.">
        <title>A library of human gut bacterial isolates paired with longitudinal multiomics data enables mechanistic microbiome research.</title>
        <authorList>
            <person name="Poyet M."/>
            <person name="Groussin M."/>
            <person name="Gibbons S.M."/>
            <person name="Avila-Pacheco J."/>
            <person name="Jiang X."/>
            <person name="Kearney S.M."/>
            <person name="Perrotta A.R."/>
            <person name="Berdy B."/>
            <person name="Zhao S."/>
            <person name="Lieberman T.D."/>
            <person name="Swanson P.K."/>
            <person name="Smith M."/>
            <person name="Roesemann S."/>
            <person name="Alexander J.E."/>
            <person name="Rich S.A."/>
            <person name="Livny J."/>
            <person name="Vlamakis H."/>
            <person name="Clish C."/>
            <person name="Bullock K."/>
            <person name="Deik A."/>
            <person name="Scott J."/>
            <person name="Pierce K.A."/>
            <person name="Xavier R.J."/>
            <person name="Alm E.J."/>
        </authorList>
    </citation>
    <scope>NUCLEOTIDE SEQUENCE [LARGE SCALE GENOMIC DNA]</scope>
    <source>
        <strain evidence="1 2">BIOML-A5</strain>
    </source>
</reference>